<dbReference type="NCBIfam" id="NF033483">
    <property type="entry name" value="PknB_PASTA_kin"/>
    <property type="match status" value="1"/>
</dbReference>
<dbReference type="CDD" id="cd14014">
    <property type="entry name" value="STKc_PknB_like"/>
    <property type="match status" value="1"/>
</dbReference>
<proteinExistence type="predicted"/>
<dbReference type="Proteomes" id="UP000092482">
    <property type="component" value="Chromosome"/>
</dbReference>
<dbReference type="PANTHER" id="PTHR43289:SF34">
    <property type="entry name" value="SERINE_THREONINE-PROTEIN KINASE YBDM-RELATED"/>
    <property type="match status" value="1"/>
</dbReference>
<dbReference type="KEGG" id="serj:SGUI_0807"/>
<dbReference type="CDD" id="cd06577">
    <property type="entry name" value="PASTA_pknB"/>
    <property type="match status" value="4"/>
</dbReference>
<keyword evidence="3" id="KW-0808">Transferase</keyword>
<dbReference type="RefSeq" id="WP_066636654.1">
    <property type="nucleotide sequence ID" value="NZ_CP014989.1"/>
</dbReference>
<dbReference type="PROSITE" id="PS50011">
    <property type="entry name" value="PROTEIN_KINASE_DOM"/>
    <property type="match status" value="1"/>
</dbReference>
<evidence type="ECO:0000259" key="11">
    <source>
        <dbReference type="PROSITE" id="PS50011"/>
    </source>
</evidence>
<feature type="domain" description="PASTA" evidence="12">
    <location>
        <begin position="386"/>
        <end position="453"/>
    </location>
</feature>
<dbReference type="AlphaFoldDB" id="A0A1B1N9T8"/>
<dbReference type="GO" id="GO:0005524">
    <property type="term" value="F:ATP binding"/>
    <property type="evidence" value="ECO:0007669"/>
    <property type="project" value="UniProtKB-KW"/>
</dbReference>
<dbReference type="FunFam" id="3.30.200.20:FF:000035">
    <property type="entry name" value="Serine/threonine protein kinase Stk1"/>
    <property type="match status" value="1"/>
</dbReference>
<keyword evidence="14" id="KW-1185">Reference proteome</keyword>
<keyword evidence="10" id="KW-0472">Membrane</keyword>
<evidence type="ECO:0000256" key="1">
    <source>
        <dbReference type="ARBA" id="ARBA00012513"/>
    </source>
</evidence>
<dbReference type="InterPro" id="IPR005543">
    <property type="entry name" value="PASTA_dom"/>
</dbReference>
<evidence type="ECO:0000256" key="9">
    <source>
        <dbReference type="SAM" id="MobiDB-lite"/>
    </source>
</evidence>
<feature type="domain" description="PASTA" evidence="12">
    <location>
        <begin position="522"/>
        <end position="589"/>
    </location>
</feature>
<evidence type="ECO:0000256" key="7">
    <source>
        <dbReference type="ARBA" id="ARBA00047899"/>
    </source>
</evidence>
<evidence type="ECO:0000259" key="12">
    <source>
        <dbReference type="PROSITE" id="PS51178"/>
    </source>
</evidence>
<name>A0A1B1N9T8_9MICO</name>
<dbReference type="GO" id="GO:0045717">
    <property type="term" value="P:negative regulation of fatty acid biosynthetic process"/>
    <property type="evidence" value="ECO:0007669"/>
    <property type="project" value="UniProtKB-ARBA"/>
</dbReference>
<dbReference type="PROSITE" id="PS51178">
    <property type="entry name" value="PASTA"/>
    <property type="match status" value="4"/>
</dbReference>
<dbReference type="GO" id="GO:0004674">
    <property type="term" value="F:protein serine/threonine kinase activity"/>
    <property type="evidence" value="ECO:0007669"/>
    <property type="project" value="UniProtKB-KW"/>
</dbReference>
<dbReference type="Gene3D" id="3.30.200.20">
    <property type="entry name" value="Phosphorylase Kinase, domain 1"/>
    <property type="match status" value="1"/>
</dbReference>
<gene>
    <name evidence="13" type="ORF">SGUI_0807</name>
</gene>
<feature type="domain" description="Protein kinase" evidence="11">
    <location>
        <begin position="17"/>
        <end position="278"/>
    </location>
</feature>
<dbReference type="FunFam" id="1.10.510.10:FF:000021">
    <property type="entry name" value="Serine/threonine protein kinase"/>
    <property type="match status" value="1"/>
</dbReference>
<keyword evidence="10" id="KW-0812">Transmembrane</keyword>
<feature type="transmembrane region" description="Helical" evidence="10">
    <location>
        <begin position="362"/>
        <end position="384"/>
    </location>
</feature>
<evidence type="ECO:0000256" key="3">
    <source>
        <dbReference type="ARBA" id="ARBA00022679"/>
    </source>
</evidence>
<dbReference type="InterPro" id="IPR008271">
    <property type="entry name" value="Ser/Thr_kinase_AS"/>
</dbReference>
<sequence length="653" mass="69078">MSAPTPTLYDRVIDGRYQVEAELARGGMATVYRARDLRLDRPVALKVMRPDLADDDSFVRRFVAEARAAARLSHPHVVGVFDQGEDGDVVFLAMELVEGPTLRDVITDHAPLSTRRAMALLLPVTEALAEAHRHGLVHRDIKPENVLLAGGRESGVKVADFGLARAVSASGQRASTEMLWGTAAYLAPEQVEHGAIDARADVYAVGLLLFELLTGRKAFPGGDPLRVAYEHVHGAVPRAGDLVDSVPAAVDDLISRAAATDPADRPRDASALLVHLRAVVRDLSDEELDRVPSPPRTAPESGDGAGDLTQVVGADAGSTRQLPVQTARGEGHYARTTGNRKGRPPAAAPPTKPRERRRRRGGVVLTLLFLLLLGGGGYAAWWLLEGPGVHSPMPQVVDLPEEDARSSLDAEQLDPVISYAYSEDVASGTVISAEQQPGTQLRHGTDVPLVVSQGPERYAVPPLAGLTLESAQEALAGANLVLGEQSREHHESEPEGRILRISPEAGEPLPPGATVDVVISDGPAPVEVPEVTGQPEEAAVTALRDAGLSVTVAPEPVFDDEVPEGAVVSQSPSAGSVERGSTVTITLSQGPELVTVPQVVGRQFSAAEEELSELGLVVTREDVRGGFFGTVREQSVEPGEEVPTGTEIVLAVV</sequence>
<dbReference type="PROSITE" id="PS00108">
    <property type="entry name" value="PROTEIN_KINASE_ST"/>
    <property type="match status" value="1"/>
</dbReference>
<evidence type="ECO:0000313" key="14">
    <source>
        <dbReference type="Proteomes" id="UP000092482"/>
    </source>
</evidence>
<dbReference type="PANTHER" id="PTHR43289">
    <property type="entry name" value="MITOGEN-ACTIVATED PROTEIN KINASE KINASE KINASE 20-RELATED"/>
    <property type="match status" value="1"/>
</dbReference>
<dbReference type="Pfam" id="PF00069">
    <property type="entry name" value="Pkinase"/>
    <property type="match status" value="1"/>
</dbReference>
<comment type="catalytic activity">
    <reaction evidence="7">
        <text>L-threonyl-[protein] + ATP = O-phospho-L-threonyl-[protein] + ADP + H(+)</text>
        <dbReference type="Rhea" id="RHEA:46608"/>
        <dbReference type="Rhea" id="RHEA-COMP:11060"/>
        <dbReference type="Rhea" id="RHEA-COMP:11605"/>
        <dbReference type="ChEBI" id="CHEBI:15378"/>
        <dbReference type="ChEBI" id="CHEBI:30013"/>
        <dbReference type="ChEBI" id="CHEBI:30616"/>
        <dbReference type="ChEBI" id="CHEBI:61977"/>
        <dbReference type="ChEBI" id="CHEBI:456216"/>
        <dbReference type="EC" id="2.7.11.1"/>
    </reaction>
</comment>
<dbReference type="InterPro" id="IPR000719">
    <property type="entry name" value="Prot_kinase_dom"/>
</dbReference>
<organism evidence="13 14">
    <name type="scientific">Serinicoccus hydrothermalis</name>
    <dbReference type="NCBI Taxonomy" id="1758689"/>
    <lineage>
        <taxon>Bacteria</taxon>
        <taxon>Bacillati</taxon>
        <taxon>Actinomycetota</taxon>
        <taxon>Actinomycetes</taxon>
        <taxon>Micrococcales</taxon>
        <taxon>Ornithinimicrobiaceae</taxon>
        <taxon>Serinicoccus</taxon>
    </lineage>
</organism>
<evidence type="ECO:0000256" key="4">
    <source>
        <dbReference type="ARBA" id="ARBA00022741"/>
    </source>
</evidence>
<evidence type="ECO:0000256" key="10">
    <source>
        <dbReference type="SAM" id="Phobius"/>
    </source>
</evidence>
<dbReference type="EC" id="2.7.11.1" evidence="1"/>
<dbReference type="STRING" id="1758689.SGUI_0807"/>
<dbReference type="SMART" id="SM00220">
    <property type="entry name" value="S_TKc"/>
    <property type="match status" value="1"/>
</dbReference>
<evidence type="ECO:0000256" key="8">
    <source>
        <dbReference type="ARBA" id="ARBA00048679"/>
    </source>
</evidence>
<evidence type="ECO:0000256" key="2">
    <source>
        <dbReference type="ARBA" id="ARBA00022527"/>
    </source>
</evidence>
<evidence type="ECO:0000256" key="6">
    <source>
        <dbReference type="ARBA" id="ARBA00022840"/>
    </source>
</evidence>
<reference evidence="13 14" key="1">
    <citation type="submission" date="2016-03" db="EMBL/GenBank/DDBJ databases">
        <title>Shallow-sea hydrothermal system.</title>
        <authorList>
            <person name="Tang K."/>
        </authorList>
    </citation>
    <scope>NUCLEOTIDE SEQUENCE [LARGE SCALE GENOMIC DNA]</scope>
    <source>
        <strain evidence="13 14">JLT9</strain>
    </source>
</reference>
<keyword evidence="6" id="KW-0067">ATP-binding</keyword>
<protein>
    <recommendedName>
        <fullName evidence="1">non-specific serine/threonine protein kinase</fullName>
        <ecNumber evidence="1">2.7.11.1</ecNumber>
    </recommendedName>
</protein>
<keyword evidence="4" id="KW-0547">Nucleotide-binding</keyword>
<dbReference type="EMBL" id="CP014989">
    <property type="protein sequence ID" value="ANS78203.1"/>
    <property type="molecule type" value="Genomic_DNA"/>
</dbReference>
<evidence type="ECO:0000256" key="5">
    <source>
        <dbReference type="ARBA" id="ARBA00022777"/>
    </source>
</evidence>
<comment type="catalytic activity">
    <reaction evidence="8">
        <text>L-seryl-[protein] + ATP = O-phospho-L-seryl-[protein] + ADP + H(+)</text>
        <dbReference type="Rhea" id="RHEA:17989"/>
        <dbReference type="Rhea" id="RHEA-COMP:9863"/>
        <dbReference type="Rhea" id="RHEA-COMP:11604"/>
        <dbReference type="ChEBI" id="CHEBI:15378"/>
        <dbReference type="ChEBI" id="CHEBI:29999"/>
        <dbReference type="ChEBI" id="CHEBI:30616"/>
        <dbReference type="ChEBI" id="CHEBI:83421"/>
        <dbReference type="ChEBI" id="CHEBI:456216"/>
        <dbReference type="EC" id="2.7.11.1"/>
    </reaction>
</comment>
<keyword evidence="2 13" id="KW-0723">Serine/threonine-protein kinase</keyword>
<accession>A0A1B1N9T8</accession>
<dbReference type="Gene3D" id="3.30.10.20">
    <property type="match status" value="4"/>
</dbReference>
<dbReference type="Pfam" id="PF03793">
    <property type="entry name" value="PASTA"/>
    <property type="match status" value="4"/>
</dbReference>
<dbReference type="SUPFAM" id="SSF56112">
    <property type="entry name" value="Protein kinase-like (PK-like)"/>
    <property type="match status" value="1"/>
</dbReference>
<keyword evidence="5 13" id="KW-0418">Kinase</keyword>
<feature type="region of interest" description="Disordered" evidence="9">
    <location>
        <begin position="285"/>
        <end position="358"/>
    </location>
</feature>
<dbReference type="SUPFAM" id="SSF54184">
    <property type="entry name" value="Penicillin-binding protein 2x (pbp-2x), c-terminal domain"/>
    <property type="match status" value="1"/>
</dbReference>
<dbReference type="InterPro" id="IPR011009">
    <property type="entry name" value="Kinase-like_dom_sf"/>
</dbReference>
<feature type="domain" description="PASTA" evidence="12">
    <location>
        <begin position="590"/>
        <end position="653"/>
    </location>
</feature>
<keyword evidence="10" id="KW-1133">Transmembrane helix</keyword>
<dbReference type="Gene3D" id="1.10.510.10">
    <property type="entry name" value="Transferase(Phosphotransferase) domain 1"/>
    <property type="match status" value="1"/>
</dbReference>
<dbReference type="SMART" id="SM00740">
    <property type="entry name" value="PASTA"/>
    <property type="match status" value="4"/>
</dbReference>
<feature type="domain" description="PASTA" evidence="12">
    <location>
        <begin position="454"/>
        <end position="521"/>
    </location>
</feature>
<evidence type="ECO:0000313" key="13">
    <source>
        <dbReference type="EMBL" id="ANS78203.1"/>
    </source>
</evidence>